<feature type="non-terminal residue" evidence="1">
    <location>
        <position position="63"/>
    </location>
</feature>
<proteinExistence type="predicted"/>
<dbReference type="EMBL" id="JBAKAX010000273">
    <property type="protein sequence ID" value="MEL0606600.1"/>
    <property type="molecule type" value="Genomic_DNA"/>
</dbReference>
<dbReference type="Proteomes" id="UP001374952">
    <property type="component" value="Unassembled WGS sequence"/>
</dbReference>
<sequence length="63" mass="6947">MSIFEISAIFLTITAILAYINNRFIGMPTTIAVMVISLLVSIAAIFFGFLGFDKLIDFEVSLL</sequence>
<name>A0ACC6RA35_9GAMM</name>
<protein>
    <submittedName>
        <fullName evidence="1">Sodium:proton antiporter</fullName>
    </submittedName>
</protein>
<accession>A0ACC6RA35</accession>
<evidence type="ECO:0000313" key="1">
    <source>
        <dbReference type="EMBL" id="MEL0606600.1"/>
    </source>
</evidence>
<organism evidence="1 2">
    <name type="scientific">Pseudoalteromonas undina</name>
    <dbReference type="NCBI Taxonomy" id="43660"/>
    <lineage>
        <taxon>Bacteria</taxon>
        <taxon>Pseudomonadati</taxon>
        <taxon>Pseudomonadota</taxon>
        <taxon>Gammaproteobacteria</taxon>
        <taxon>Alteromonadales</taxon>
        <taxon>Pseudoalteromonadaceae</taxon>
        <taxon>Pseudoalteromonas</taxon>
    </lineage>
</organism>
<gene>
    <name evidence="1" type="ORF">V6250_20970</name>
</gene>
<keyword evidence="2" id="KW-1185">Reference proteome</keyword>
<evidence type="ECO:0000313" key="2">
    <source>
        <dbReference type="Proteomes" id="UP001374952"/>
    </source>
</evidence>
<reference evidence="1" key="1">
    <citation type="submission" date="2024-02" db="EMBL/GenBank/DDBJ databases">
        <title>Bacteria isolated from the canopy kelp, Nereocystis luetkeana.</title>
        <authorList>
            <person name="Pfister C.A."/>
            <person name="Younker I.T."/>
            <person name="Light S.H."/>
        </authorList>
    </citation>
    <scope>NUCLEOTIDE SEQUENCE</scope>
    <source>
        <strain evidence="1">TN.2.01</strain>
    </source>
</reference>
<comment type="caution">
    <text evidence="1">The sequence shown here is derived from an EMBL/GenBank/DDBJ whole genome shotgun (WGS) entry which is preliminary data.</text>
</comment>